<evidence type="ECO:0000256" key="6">
    <source>
        <dbReference type="SAM" id="Phobius"/>
    </source>
</evidence>
<accession>A0A6M8SRI1</accession>
<feature type="transmembrane region" description="Helical" evidence="6">
    <location>
        <begin position="75"/>
        <end position="99"/>
    </location>
</feature>
<dbReference type="EMBL" id="CP054143">
    <property type="protein sequence ID" value="QKJ66744.1"/>
    <property type="molecule type" value="Genomic_DNA"/>
</dbReference>
<protein>
    <submittedName>
        <fullName evidence="8">GtrA family protein</fullName>
    </submittedName>
</protein>
<dbReference type="PANTHER" id="PTHR38459">
    <property type="entry name" value="PROPHAGE BACTOPRENOL-LINKED GLUCOSE TRANSLOCASE HOMOLOG"/>
    <property type="match status" value="1"/>
</dbReference>
<name>A0A6M8SRI1_9NEIS</name>
<proteinExistence type="inferred from homology"/>
<dbReference type="Proteomes" id="UP000504844">
    <property type="component" value="Chromosome"/>
</dbReference>
<organism evidence="8 9">
    <name type="scientific">Deefgea piscis</name>
    <dbReference type="NCBI Taxonomy" id="2739061"/>
    <lineage>
        <taxon>Bacteria</taxon>
        <taxon>Pseudomonadati</taxon>
        <taxon>Pseudomonadota</taxon>
        <taxon>Betaproteobacteria</taxon>
        <taxon>Neisseriales</taxon>
        <taxon>Chitinibacteraceae</taxon>
        <taxon>Deefgea</taxon>
    </lineage>
</organism>
<reference evidence="8 9" key="1">
    <citation type="submission" date="2020-05" db="EMBL/GenBank/DDBJ databases">
        <title>Complete genome sequence of Deefgea sp. D17.</title>
        <authorList>
            <person name="Bae J.-W."/>
            <person name="Han J.E."/>
        </authorList>
    </citation>
    <scope>NUCLEOTIDE SEQUENCE [LARGE SCALE GENOMIC DNA]</scope>
    <source>
        <strain evidence="8 9">D17</strain>
    </source>
</reference>
<evidence type="ECO:0000256" key="5">
    <source>
        <dbReference type="ARBA" id="ARBA00023136"/>
    </source>
</evidence>
<keyword evidence="4 6" id="KW-1133">Transmembrane helix</keyword>
<keyword evidence="5 6" id="KW-0472">Membrane</keyword>
<evidence type="ECO:0000256" key="1">
    <source>
        <dbReference type="ARBA" id="ARBA00004141"/>
    </source>
</evidence>
<evidence type="ECO:0000313" key="8">
    <source>
        <dbReference type="EMBL" id="QKJ66744.1"/>
    </source>
</evidence>
<gene>
    <name evidence="8" type="ORF">HQN60_08540</name>
</gene>
<evidence type="ECO:0000259" key="7">
    <source>
        <dbReference type="Pfam" id="PF04138"/>
    </source>
</evidence>
<keyword evidence="3 6" id="KW-0812">Transmembrane</keyword>
<dbReference type="InterPro" id="IPR051401">
    <property type="entry name" value="GtrA_CellWall_Glycosyl"/>
</dbReference>
<evidence type="ECO:0000256" key="3">
    <source>
        <dbReference type="ARBA" id="ARBA00022692"/>
    </source>
</evidence>
<dbReference type="AlphaFoldDB" id="A0A6M8SRI1"/>
<evidence type="ECO:0000313" key="9">
    <source>
        <dbReference type="Proteomes" id="UP000504844"/>
    </source>
</evidence>
<dbReference type="GO" id="GO:0005886">
    <property type="term" value="C:plasma membrane"/>
    <property type="evidence" value="ECO:0007669"/>
    <property type="project" value="TreeGrafter"/>
</dbReference>
<evidence type="ECO:0000256" key="2">
    <source>
        <dbReference type="ARBA" id="ARBA00009399"/>
    </source>
</evidence>
<dbReference type="RefSeq" id="WP_173533248.1">
    <property type="nucleotide sequence ID" value="NZ_CP054143.1"/>
</dbReference>
<keyword evidence="9" id="KW-1185">Reference proteome</keyword>
<comment type="subcellular location">
    <subcellularLocation>
        <location evidence="1">Membrane</location>
        <topology evidence="1">Multi-pass membrane protein</topology>
    </subcellularLocation>
</comment>
<feature type="transmembrane region" description="Helical" evidence="6">
    <location>
        <begin position="105"/>
        <end position="125"/>
    </location>
</feature>
<dbReference type="InterPro" id="IPR007267">
    <property type="entry name" value="GtrA_DPMS_TM"/>
</dbReference>
<dbReference type="PANTHER" id="PTHR38459:SF1">
    <property type="entry name" value="PROPHAGE BACTOPRENOL-LINKED GLUCOSE TRANSLOCASE HOMOLOG"/>
    <property type="match status" value="1"/>
</dbReference>
<feature type="domain" description="GtrA/DPMS transmembrane" evidence="7">
    <location>
        <begin position="11"/>
        <end position="125"/>
    </location>
</feature>
<sequence length="138" mass="15117">MHRTVKKFFIFAAVGVCGTAIQYLVLWLGVELLALKAAVASGIGYALGSVANYLLNYFLTFKQHGQPHREAISKFYAITGVGWCINTGLMALLVGHWLWGYWPAQLLATAVGLLWNFSGSHWWAFRQKQAGGVAGGID</sequence>
<evidence type="ECO:0000256" key="4">
    <source>
        <dbReference type="ARBA" id="ARBA00022989"/>
    </source>
</evidence>
<comment type="similarity">
    <text evidence="2">Belongs to the GtrA family.</text>
</comment>
<feature type="transmembrane region" description="Helical" evidence="6">
    <location>
        <begin position="34"/>
        <end position="55"/>
    </location>
</feature>
<dbReference type="Pfam" id="PF04138">
    <property type="entry name" value="GtrA_DPMS_TM"/>
    <property type="match status" value="1"/>
</dbReference>
<feature type="transmembrane region" description="Helical" evidence="6">
    <location>
        <begin position="7"/>
        <end position="28"/>
    </location>
</feature>
<dbReference type="GO" id="GO:0000271">
    <property type="term" value="P:polysaccharide biosynthetic process"/>
    <property type="evidence" value="ECO:0007669"/>
    <property type="project" value="InterPro"/>
</dbReference>
<dbReference type="KEGG" id="dee:HQN60_08540"/>